<dbReference type="EMBL" id="MU277245">
    <property type="protein sequence ID" value="KAI0057582.1"/>
    <property type="molecule type" value="Genomic_DNA"/>
</dbReference>
<dbReference type="Proteomes" id="UP000814140">
    <property type="component" value="Unassembled WGS sequence"/>
</dbReference>
<organism evidence="1 2">
    <name type="scientific">Artomyces pyxidatus</name>
    <dbReference type="NCBI Taxonomy" id="48021"/>
    <lineage>
        <taxon>Eukaryota</taxon>
        <taxon>Fungi</taxon>
        <taxon>Dikarya</taxon>
        <taxon>Basidiomycota</taxon>
        <taxon>Agaricomycotina</taxon>
        <taxon>Agaricomycetes</taxon>
        <taxon>Russulales</taxon>
        <taxon>Auriscalpiaceae</taxon>
        <taxon>Artomyces</taxon>
    </lineage>
</organism>
<proteinExistence type="predicted"/>
<name>A0ACB8SMZ8_9AGAM</name>
<comment type="caution">
    <text evidence="1">The sequence shown here is derived from an EMBL/GenBank/DDBJ whole genome shotgun (WGS) entry which is preliminary data.</text>
</comment>
<keyword evidence="2" id="KW-1185">Reference proteome</keyword>
<accession>A0ACB8SMZ8</accession>
<gene>
    <name evidence="1" type="ORF">BV25DRAFT_1831020</name>
</gene>
<evidence type="ECO:0000313" key="2">
    <source>
        <dbReference type="Proteomes" id="UP000814140"/>
    </source>
</evidence>
<protein>
    <submittedName>
        <fullName evidence="1">Uncharacterized protein</fullName>
    </submittedName>
</protein>
<reference evidence="1" key="1">
    <citation type="submission" date="2021-03" db="EMBL/GenBank/DDBJ databases">
        <authorList>
            <consortium name="DOE Joint Genome Institute"/>
            <person name="Ahrendt S."/>
            <person name="Looney B.P."/>
            <person name="Miyauchi S."/>
            <person name="Morin E."/>
            <person name="Drula E."/>
            <person name="Courty P.E."/>
            <person name="Chicoki N."/>
            <person name="Fauchery L."/>
            <person name="Kohler A."/>
            <person name="Kuo A."/>
            <person name="Labutti K."/>
            <person name="Pangilinan J."/>
            <person name="Lipzen A."/>
            <person name="Riley R."/>
            <person name="Andreopoulos W."/>
            <person name="He G."/>
            <person name="Johnson J."/>
            <person name="Barry K.W."/>
            <person name="Grigoriev I.V."/>
            <person name="Nagy L."/>
            <person name="Hibbett D."/>
            <person name="Henrissat B."/>
            <person name="Matheny P.B."/>
            <person name="Labbe J."/>
            <person name="Martin F."/>
        </authorList>
    </citation>
    <scope>NUCLEOTIDE SEQUENCE</scope>
    <source>
        <strain evidence="1">HHB10654</strain>
    </source>
</reference>
<sequence>MAFFYWHSSFLPAASTTRIHRPVLLLCCAPFVTTPHPGSLLAAALPHTQLRRRATLEKVDQLFQELAGTTQRGPLNRAVLAHSQRRGENVRKLVVDGMRNCNGYRRFATR</sequence>
<evidence type="ECO:0000313" key="1">
    <source>
        <dbReference type="EMBL" id="KAI0057582.1"/>
    </source>
</evidence>
<reference evidence="1" key="2">
    <citation type="journal article" date="2022" name="New Phytol.">
        <title>Evolutionary transition to the ectomycorrhizal habit in the genomes of a hyperdiverse lineage of mushroom-forming fungi.</title>
        <authorList>
            <person name="Looney B."/>
            <person name="Miyauchi S."/>
            <person name="Morin E."/>
            <person name="Drula E."/>
            <person name="Courty P.E."/>
            <person name="Kohler A."/>
            <person name="Kuo A."/>
            <person name="LaButti K."/>
            <person name="Pangilinan J."/>
            <person name="Lipzen A."/>
            <person name="Riley R."/>
            <person name="Andreopoulos W."/>
            <person name="He G."/>
            <person name="Johnson J."/>
            <person name="Nolan M."/>
            <person name="Tritt A."/>
            <person name="Barry K.W."/>
            <person name="Grigoriev I.V."/>
            <person name="Nagy L.G."/>
            <person name="Hibbett D."/>
            <person name="Henrissat B."/>
            <person name="Matheny P.B."/>
            <person name="Labbe J."/>
            <person name="Martin F.M."/>
        </authorList>
    </citation>
    <scope>NUCLEOTIDE SEQUENCE</scope>
    <source>
        <strain evidence="1">HHB10654</strain>
    </source>
</reference>